<dbReference type="eggNOG" id="arCOG06283">
    <property type="taxonomic scope" value="Archaea"/>
</dbReference>
<proteinExistence type="predicted"/>
<evidence type="ECO:0000313" key="1">
    <source>
        <dbReference type="EMBL" id="ESP88886.1"/>
    </source>
</evidence>
<dbReference type="STRING" id="1324957.K933_06368"/>
<gene>
    <name evidence="1" type="ORF">K933_06368</name>
</gene>
<organism evidence="1 2">
    <name type="scientific">Candidatus Halobonum tyrrellensis G22</name>
    <dbReference type="NCBI Taxonomy" id="1324957"/>
    <lineage>
        <taxon>Archaea</taxon>
        <taxon>Methanobacteriati</taxon>
        <taxon>Methanobacteriota</taxon>
        <taxon>Stenosarchaea group</taxon>
        <taxon>Halobacteria</taxon>
        <taxon>Halobacteriales</taxon>
        <taxon>Haloferacaceae</taxon>
        <taxon>Candidatus Halobonum</taxon>
    </lineage>
</organism>
<protein>
    <submittedName>
        <fullName evidence="1">Uncharacterized protein</fullName>
    </submittedName>
</protein>
<evidence type="ECO:0000313" key="2">
    <source>
        <dbReference type="Proteomes" id="UP000017840"/>
    </source>
</evidence>
<reference evidence="1 2" key="1">
    <citation type="journal article" date="2013" name="Genome Announc.">
        <title>Draft Genome Sequence of 'Candidatus Halobonum tyrrellensis' Strain G22, Isolated from the Hypersaline Waters of Lake Tyrrell, Australia.</title>
        <authorList>
            <person name="Ugalde J.A."/>
            <person name="Narasingarao P."/>
            <person name="Kuo S."/>
            <person name="Podell S."/>
            <person name="Allen E.E."/>
        </authorList>
    </citation>
    <scope>NUCLEOTIDE SEQUENCE [LARGE SCALE GENOMIC DNA]</scope>
    <source>
        <strain evidence="1 2">G22</strain>
    </source>
</reference>
<dbReference type="AlphaFoldDB" id="V4GUT1"/>
<dbReference type="Proteomes" id="UP000017840">
    <property type="component" value="Unassembled WGS sequence"/>
</dbReference>
<keyword evidence="2" id="KW-1185">Reference proteome</keyword>
<dbReference type="Pfam" id="PF25947">
    <property type="entry name" value="WHD_halo_double"/>
    <property type="match status" value="1"/>
</dbReference>
<dbReference type="EMBL" id="ASGZ01000021">
    <property type="protein sequence ID" value="ESP88886.1"/>
    <property type="molecule type" value="Genomic_DNA"/>
</dbReference>
<comment type="caution">
    <text evidence="1">The sequence shown here is derived from an EMBL/GenBank/DDBJ whole genome shotgun (WGS) entry which is preliminary data.</text>
</comment>
<sequence>MVPDPPGTVSFVGEVQAAVPLVPESEDDCCARLMRRCGFDSRDVARTWLTFLRAVGLARETDAGFERTRVEATADHLRTAYLDGVYGAREAAEALLAARDGDGGSGGGTAPGGVAVDAAFARVRERVPGWERNRTTDWEDVWRERVGLTLEWFVLLGLATEADGEYAASDELVAIESRGG</sequence>
<accession>V4GUT1</accession>
<name>V4GUT1_9EURY</name>
<dbReference type="InterPro" id="IPR058821">
    <property type="entry name" value="Double_WHD-containing_halo"/>
</dbReference>